<accession>A0ABN8YTG7</accession>
<evidence type="ECO:0000256" key="1">
    <source>
        <dbReference type="SAM" id="MobiDB-lite"/>
    </source>
</evidence>
<dbReference type="Proteomes" id="UP001176941">
    <property type="component" value="Chromosome 23"/>
</dbReference>
<feature type="compositionally biased region" description="Basic and acidic residues" evidence="1">
    <location>
        <begin position="67"/>
        <end position="84"/>
    </location>
</feature>
<proteinExistence type="predicted"/>
<dbReference type="EMBL" id="OX459959">
    <property type="protein sequence ID" value="CAI9164390.1"/>
    <property type="molecule type" value="Genomic_DNA"/>
</dbReference>
<evidence type="ECO:0000313" key="2">
    <source>
        <dbReference type="EMBL" id="CAI9164390.1"/>
    </source>
</evidence>
<sequence length="130" mass="14566">MLGFFARKAVLQHTSSSQAPLCGHLAKTPGVLGRPYRHSPAHREVQMCKQSRYLPSTGSWTITHEMPPSHDPDRPAGHRGREGSSDAFLPDPQKIRAETQVLAILCWSQDRTSLSFLFFFFGHPRRLVGS</sequence>
<protein>
    <submittedName>
        <fullName evidence="2">Uncharacterized protein</fullName>
    </submittedName>
</protein>
<keyword evidence="3" id="KW-1185">Reference proteome</keyword>
<reference evidence="2" key="1">
    <citation type="submission" date="2023-04" db="EMBL/GenBank/DDBJ databases">
        <authorList>
            <consortium name="ELIXIR-Norway"/>
        </authorList>
    </citation>
    <scope>NUCLEOTIDE SEQUENCE [LARGE SCALE GENOMIC DNA]</scope>
</reference>
<feature type="region of interest" description="Disordered" evidence="1">
    <location>
        <begin position="58"/>
        <end position="91"/>
    </location>
</feature>
<name>A0ABN8YTG7_RANTA</name>
<organism evidence="2 3">
    <name type="scientific">Rangifer tarandus platyrhynchus</name>
    <name type="common">Svalbard reindeer</name>
    <dbReference type="NCBI Taxonomy" id="3082113"/>
    <lineage>
        <taxon>Eukaryota</taxon>
        <taxon>Metazoa</taxon>
        <taxon>Chordata</taxon>
        <taxon>Craniata</taxon>
        <taxon>Vertebrata</taxon>
        <taxon>Euteleostomi</taxon>
        <taxon>Mammalia</taxon>
        <taxon>Eutheria</taxon>
        <taxon>Laurasiatheria</taxon>
        <taxon>Artiodactyla</taxon>
        <taxon>Ruminantia</taxon>
        <taxon>Pecora</taxon>
        <taxon>Cervidae</taxon>
        <taxon>Odocoileinae</taxon>
        <taxon>Rangifer</taxon>
    </lineage>
</organism>
<evidence type="ECO:0000313" key="3">
    <source>
        <dbReference type="Proteomes" id="UP001176941"/>
    </source>
</evidence>
<gene>
    <name evidence="2" type="ORF">MRATA1EN1_LOCUS13352</name>
</gene>